<name>A0A6P1SZ50_9RHOB</name>
<dbReference type="Gene3D" id="3.40.630.30">
    <property type="match status" value="1"/>
</dbReference>
<dbReference type="SUPFAM" id="SSF55729">
    <property type="entry name" value="Acyl-CoA N-acyltransferases (Nat)"/>
    <property type="match status" value="1"/>
</dbReference>
<dbReference type="InterPro" id="IPR051531">
    <property type="entry name" value="N-acetyltransferase"/>
</dbReference>
<sequence length="175" mass="19647">MSTTFTIPTIETDRVILRAPKESDIADETSFFASDESRFVGGPMTAELTWRAIASVLGHWALRGYGFWALEERSTGAYLGRSGLWKPEGWPEEEIGWTLMPHARGRGFATEAGRRAREYAYQILGWKTAISLIDPSNAASIAVARRLGAKQETTFEHERHGLMQIWRHPAPEELA</sequence>
<dbReference type="PANTHER" id="PTHR43792">
    <property type="entry name" value="GNAT FAMILY, PUTATIVE (AFU_ORTHOLOGUE AFUA_3G00765)-RELATED-RELATED"/>
    <property type="match status" value="1"/>
</dbReference>
<keyword evidence="3" id="KW-1185">Reference proteome</keyword>
<proteinExistence type="predicted"/>
<dbReference type="EMBL" id="CP046620">
    <property type="protein sequence ID" value="QHQ35748.1"/>
    <property type="molecule type" value="Genomic_DNA"/>
</dbReference>
<dbReference type="PROSITE" id="PS51186">
    <property type="entry name" value="GNAT"/>
    <property type="match status" value="1"/>
</dbReference>
<dbReference type="AlphaFoldDB" id="A0A6P1SZ50"/>
<evidence type="ECO:0000313" key="2">
    <source>
        <dbReference type="EMBL" id="QHQ35748.1"/>
    </source>
</evidence>
<dbReference type="InterPro" id="IPR000182">
    <property type="entry name" value="GNAT_dom"/>
</dbReference>
<dbReference type="KEGG" id="amaq:GO499_11465"/>
<dbReference type="PANTHER" id="PTHR43792:SF1">
    <property type="entry name" value="N-ACETYLTRANSFERASE DOMAIN-CONTAINING PROTEIN"/>
    <property type="match status" value="1"/>
</dbReference>
<evidence type="ECO:0000313" key="3">
    <source>
        <dbReference type="Proteomes" id="UP000464495"/>
    </source>
</evidence>
<feature type="domain" description="N-acetyltransferase" evidence="1">
    <location>
        <begin position="15"/>
        <end position="171"/>
    </location>
</feature>
<dbReference type="Proteomes" id="UP000464495">
    <property type="component" value="Chromosome"/>
</dbReference>
<evidence type="ECO:0000259" key="1">
    <source>
        <dbReference type="PROSITE" id="PS51186"/>
    </source>
</evidence>
<protein>
    <submittedName>
        <fullName evidence="2">GNAT family N-acetyltransferase</fullName>
    </submittedName>
</protein>
<reference evidence="2 3" key="1">
    <citation type="submission" date="2019-12" db="EMBL/GenBank/DDBJ databases">
        <title>Complete genome sequence of Algicella marina strain 9Alg 56(T) isolated from the red alga Tichocarpus crinitus.</title>
        <authorList>
            <person name="Kim S.-G."/>
            <person name="Nedashkovskaya O.I."/>
        </authorList>
    </citation>
    <scope>NUCLEOTIDE SEQUENCE [LARGE SCALE GENOMIC DNA]</scope>
    <source>
        <strain evidence="2 3">9Alg 56</strain>
    </source>
</reference>
<gene>
    <name evidence="2" type="ORF">GO499_11465</name>
</gene>
<keyword evidence="2" id="KW-0808">Transferase</keyword>
<dbReference type="GO" id="GO:0016747">
    <property type="term" value="F:acyltransferase activity, transferring groups other than amino-acyl groups"/>
    <property type="evidence" value="ECO:0007669"/>
    <property type="project" value="InterPro"/>
</dbReference>
<dbReference type="Pfam" id="PF13302">
    <property type="entry name" value="Acetyltransf_3"/>
    <property type="match status" value="1"/>
</dbReference>
<organism evidence="2 3">
    <name type="scientific">Algicella marina</name>
    <dbReference type="NCBI Taxonomy" id="2683284"/>
    <lineage>
        <taxon>Bacteria</taxon>
        <taxon>Pseudomonadati</taxon>
        <taxon>Pseudomonadota</taxon>
        <taxon>Alphaproteobacteria</taxon>
        <taxon>Rhodobacterales</taxon>
        <taxon>Paracoccaceae</taxon>
        <taxon>Algicella</taxon>
    </lineage>
</organism>
<dbReference type="InterPro" id="IPR016181">
    <property type="entry name" value="Acyl_CoA_acyltransferase"/>
</dbReference>
<dbReference type="RefSeq" id="WP_161862308.1">
    <property type="nucleotide sequence ID" value="NZ_CP046620.1"/>
</dbReference>
<accession>A0A6P1SZ50</accession>